<proteinExistence type="predicted"/>
<name>A0A2S6CRA3_9CYAN</name>
<reference evidence="2 3" key="1">
    <citation type="submission" date="2018-02" db="EMBL/GenBank/DDBJ databases">
        <title>Discovery of a pederin family compound in a non-symbiotic bloom-forming cyanobacterium.</title>
        <authorList>
            <person name="Kust A."/>
            <person name="Mares J."/>
            <person name="Jokela J."/>
            <person name="Urajova P."/>
            <person name="Hajek J."/>
            <person name="Saurav K."/>
            <person name="Voracova K."/>
            <person name="Fewer D.P."/>
            <person name="Haapaniemi E."/>
            <person name="Permi P."/>
            <person name="Rehakova K."/>
            <person name="Sivonen K."/>
            <person name="Hrouzek P."/>
        </authorList>
    </citation>
    <scope>NUCLEOTIDE SEQUENCE [LARGE SCALE GENOMIC DNA]</scope>
    <source>
        <strain evidence="2 3">CHARLIE-1</strain>
    </source>
</reference>
<sequence>MQQERTTYLEAGKQGSREVGRQGGRGAGEHGRNFLILSELLPVVTERLAASKVEGSRSIASCLLPLPYEF</sequence>
<evidence type="ECO:0000313" key="2">
    <source>
        <dbReference type="EMBL" id="PPJ62222.1"/>
    </source>
</evidence>
<dbReference type="AlphaFoldDB" id="A0A2S6CRA3"/>
<keyword evidence="3" id="KW-1185">Reference proteome</keyword>
<evidence type="ECO:0000256" key="1">
    <source>
        <dbReference type="SAM" id="MobiDB-lite"/>
    </source>
</evidence>
<feature type="region of interest" description="Disordered" evidence="1">
    <location>
        <begin position="1"/>
        <end position="30"/>
    </location>
</feature>
<organism evidence="2 3">
    <name type="scientific">Cuspidothrix issatschenkoi CHARLIE-1</name>
    <dbReference type="NCBI Taxonomy" id="2052836"/>
    <lineage>
        <taxon>Bacteria</taxon>
        <taxon>Bacillati</taxon>
        <taxon>Cyanobacteriota</taxon>
        <taxon>Cyanophyceae</taxon>
        <taxon>Nostocales</taxon>
        <taxon>Aphanizomenonaceae</taxon>
        <taxon>Cuspidothrix</taxon>
    </lineage>
</organism>
<dbReference type="Proteomes" id="UP000239589">
    <property type="component" value="Unassembled WGS sequence"/>
</dbReference>
<evidence type="ECO:0000313" key="3">
    <source>
        <dbReference type="Proteomes" id="UP000239589"/>
    </source>
</evidence>
<dbReference type="EMBL" id="PGEM01000133">
    <property type="protein sequence ID" value="PPJ62222.1"/>
    <property type="molecule type" value="Genomic_DNA"/>
</dbReference>
<comment type="caution">
    <text evidence="2">The sequence shown here is derived from an EMBL/GenBank/DDBJ whole genome shotgun (WGS) entry which is preliminary data.</text>
</comment>
<accession>A0A2S6CRA3</accession>
<protein>
    <submittedName>
        <fullName evidence="2">Uncharacterized protein</fullName>
    </submittedName>
</protein>
<gene>
    <name evidence="2" type="ORF">CUN59_16580</name>
</gene>